<feature type="transmembrane region" description="Helical" evidence="1">
    <location>
        <begin position="6"/>
        <end position="27"/>
    </location>
</feature>
<evidence type="ECO:0000256" key="1">
    <source>
        <dbReference type="SAM" id="Phobius"/>
    </source>
</evidence>
<keyword evidence="1" id="KW-0812">Transmembrane</keyword>
<name>A0A401URQ3_9CLOT</name>
<feature type="transmembrane region" description="Helical" evidence="1">
    <location>
        <begin position="39"/>
        <end position="57"/>
    </location>
</feature>
<comment type="caution">
    <text evidence="2">The sequence shown here is derived from an EMBL/GenBank/DDBJ whole genome shotgun (WGS) entry which is preliminary data.</text>
</comment>
<gene>
    <name evidence="2" type="ORF">Ctaglu_38520</name>
</gene>
<dbReference type="RefSeq" id="WP_185732824.1">
    <property type="nucleotide sequence ID" value="NZ_BHYK01000029.1"/>
</dbReference>
<keyword evidence="1" id="KW-0472">Membrane</keyword>
<keyword evidence="1" id="KW-1133">Transmembrane helix</keyword>
<dbReference type="EMBL" id="BHYK01000029">
    <property type="protein sequence ID" value="GCD12229.1"/>
    <property type="molecule type" value="Genomic_DNA"/>
</dbReference>
<accession>A0A401URQ3</accession>
<proteinExistence type="predicted"/>
<dbReference type="AlphaFoldDB" id="A0A401URQ3"/>
<sequence length="58" mass="6435">MLKILFVINTLVAIIALVFWVIGIKILKNHECDIKGIRYILLGTNVTGICIVLTAILL</sequence>
<dbReference type="Proteomes" id="UP000287872">
    <property type="component" value="Unassembled WGS sequence"/>
</dbReference>
<protein>
    <submittedName>
        <fullName evidence="2">Uncharacterized protein</fullName>
    </submittedName>
</protein>
<reference evidence="2 3" key="1">
    <citation type="submission" date="2018-11" db="EMBL/GenBank/DDBJ databases">
        <title>Genome sequencing and assembly of Clostridium tagluense strain A121.</title>
        <authorList>
            <person name="Murakami T."/>
            <person name="Segawa T."/>
            <person name="Shcherbakova V.A."/>
            <person name="Mori H."/>
            <person name="Yoshimura Y."/>
        </authorList>
    </citation>
    <scope>NUCLEOTIDE SEQUENCE [LARGE SCALE GENOMIC DNA]</scope>
    <source>
        <strain evidence="2 3">A121</strain>
    </source>
</reference>
<evidence type="ECO:0000313" key="2">
    <source>
        <dbReference type="EMBL" id="GCD12229.1"/>
    </source>
</evidence>
<keyword evidence="3" id="KW-1185">Reference proteome</keyword>
<evidence type="ECO:0000313" key="3">
    <source>
        <dbReference type="Proteomes" id="UP000287872"/>
    </source>
</evidence>
<organism evidence="2 3">
    <name type="scientific">Clostridium tagluense</name>
    <dbReference type="NCBI Taxonomy" id="360422"/>
    <lineage>
        <taxon>Bacteria</taxon>
        <taxon>Bacillati</taxon>
        <taxon>Bacillota</taxon>
        <taxon>Clostridia</taxon>
        <taxon>Eubacteriales</taxon>
        <taxon>Clostridiaceae</taxon>
        <taxon>Clostridium</taxon>
    </lineage>
</organism>